<name>A0ABP6Q227_9ACTN</name>
<evidence type="ECO:0000313" key="12">
    <source>
        <dbReference type="Proteomes" id="UP001501237"/>
    </source>
</evidence>
<dbReference type="PROSITE" id="PS50929">
    <property type="entry name" value="ABC_TM1F"/>
    <property type="match status" value="1"/>
</dbReference>
<accession>A0ABP6Q227</accession>
<dbReference type="InterPro" id="IPR039421">
    <property type="entry name" value="Type_1_exporter"/>
</dbReference>
<feature type="transmembrane region" description="Helical" evidence="8">
    <location>
        <begin position="137"/>
        <end position="163"/>
    </location>
</feature>
<dbReference type="SUPFAM" id="SSF52540">
    <property type="entry name" value="P-loop containing nucleoside triphosphate hydrolases"/>
    <property type="match status" value="1"/>
</dbReference>
<dbReference type="Proteomes" id="UP001501237">
    <property type="component" value="Unassembled WGS sequence"/>
</dbReference>
<dbReference type="Gene3D" id="1.20.1560.10">
    <property type="entry name" value="ABC transporter type 1, transmembrane domain"/>
    <property type="match status" value="1"/>
</dbReference>
<evidence type="ECO:0000259" key="10">
    <source>
        <dbReference type="PROSITE" id="PS50929"/>
    </source>
</evidence>
<dbReference type="PANTHER" id="PTHR43394">
    <property type="entry name" value="ATP-DEPENDENT PERMEASE MDL1, MITOCHONDRIAL"/>
    <property type="match status" value="1"/>
</dbReference>
<keyword evidence="6 8" id="KW-0472">Membrane</keyword>
<feature type="domain" description="ABC transporter" evidence="9">
    <location>
        <begin position="414"/>
        <end position="648"/>
    </location>
</feature>
<dbReference type="SUPFAM" id="SSF90123">
    <property type="entry name" value="ABC transporter transmembrane region"/>
    <property type="match status" value="1"/>
</dbReference>
<sequence length="656" mass="71040">MAKELEKPSPARGPGPATPAQGPARWMAGPSGEKSMDFKGSSKRLLGLFRPERYLMYLTLTLATISVALSVLGPRILGHATDLIFAGFISSGLPEGATKQQVVDGLRAKGETTQADMLNSMDLHPGQGIDFGAVGQVLLWVLAVYAVSAVFGIFQGRVTAVIVQKAMFRLREQCQNKLARLPLRYFDRQPRGEILSRVTNDIDNISQTMQQTLSQLFTSLLMLVGILVMMLVISPLLALIAIITVPISMYVAAQIGKRAKPQFIKQWGTTGKLNAHVEEMYTGHSLVKVFGRQRESAETFDEHNEGLYESSFRAQFISGLIQPSMMFIGNVNYVLVAVVGGLRVASGSLSLGEVQAFIQYSRQFAQPITQVASMANLLQSGVASAERVFALLDADEQDPEPADAATVAAVEGRVEFEHVAFAYSDDTPLIEDLSLSVHPGQTVAIVGPTGAGKTTLVNLLMRFYELDKGRITLDGVDIASMTREDLRSKTGMVLQDAWLFGGSIAENIAYGAASATRAEIVAAAKATHVDHFVRTLPDGYDTVLDDEAGTVSSGEKQLITIARAFLSAPAILILDEATSSVDTRTEVLIQRAMNSLREGRTSFVIAHRLSTIRDADLILVMENGQIVEQGTHTELLERDGAYARLYAAQFAQALAE</sequence>
<dbReference type="Pfam" id="PF00664">
    <property type="entry name" value="ABC_membrane"/>
    <property type="match status" value="1"/>
</dbReference>
<dbReference type="InterPro" id="IPR036640">
    <property type="entry name" value="ABC1_TM_sf"/>
</dbReference>
<evidence type="ECO:0000256" key="7">
    <source>
        <dbReference type="SAM" id="MobiDB-lite"/>
    </source>
</evidence>
<evidence type="ECO:0000259" key="9">
    <source>
        <dbReference type="PROSITE" id="PS50893"/>
    </source>
</evidence>
<feature type="transmembrane region" description="Helical" evidence="8">
    <location>
        <begin position="220"/>
        <end position="253"/>
    </location>
</feature>
<keyword evidence="2 8" id="KW-0812">Transmembrane</keyword>
<feature type="transmembrane region" description="Helical" evidence="8">
    <location>
        <begin position="54"/>
        <end position="73"/>
    </location>
</feature>
<dbReference type="Pfam" id="PF00005">
    <property type="entry name" value="ABC_tran"/>
    <property type="match status" value="1"/>
</dbReference>
<keyword evidence="5 8" id="KW-1133">Transmembrane helix</keyword>
<dbReference type="EMBL" id="BAAAUV010000002">
    <property type="protein sequence ID" value="GAA3197323.1"/>
    <property type="molecule type" value="Genomic_DNA"/>
</dbReference>
<dbReference type="PANTHER" id="PTHR43394:SF1">
    <property type="entry name" value="ATP-BINDING CASSETTE SUB-FAMILY B MEMBER 10, MITOCHONDRIAL"/>
    <property type="match status" value="1"/>
</dbReference>
<dbReference type="CDD" id="cd03254">
    <property type="entry name" value="ABCC_Glucan_exporter_like"/>
    <property type="match status" value="1"/>
</dbReference>
<feature type="domain" description="ABC transmembrane type-1" evidence="10">
    <location>
        <begin position="58"/>
        <end position="380"/>
    </location>
</feature>
<protein>
    <submittedName>
        <fullName evidence="11">ABC transporter ATP-binding protein</fullName>
    </submittedName>
</protein>
<dbReference type="InterPro" id="IPR027417">
    <property type="entry name" value="P-loop_NTPase"/>
</dbReference>
<comment type="caution">
    <text evidence="11">The sequence shown here is derived from an EMBL/GenBank/DDBJ whole genome shotgun (WGS) entry which is preliminary data.</text>
</comment>
<evidence type="ECO:0000256" key="6">
    <source>
        <dbReference type="ARBA" id="ARBA00023136"/>
    </source>
</evidence>
<keyword evidence="4 11" id="KW-0067">ATP-binding</keyword>
<keyword evidence="3" id="KW-0547">Nucleotide-binding</keyword>
<dbReference type="InterPro" id="IPR003439">
    <property type="entry name" value="ABC_transporter-like_ATP-bd"/>
</dbReference>
<comment type="subcellular location">
    <subcellularLocation>
        <location evidence="1">Cell membrane</location>
        <topology evidence="1">Multi-pass membrane protein</topology>
    </subcellularLocation>
</comment>
<proteinExistence type="predicted"/>
<reference evidence="12" key="1">
    <citation type="journal article" date="2019" name="Int. J. Syst. Evol. Microbiol.">
        <title>The Global Catalogue of Microorganisms (GCM) 10K type strain sequencing project: providing services to taxonomists for standard genome sequencing and annotation.</title>
        <authorList>
            <consortium name="The Broad Institute Genomics Platform"/>
            <consortium name="The Broad Institute Genome Sequencing Center for Infectious Disease"/>
            <person name="Wu L."/>
            <person name="Ma J."/>
        </authorList>
    </citation>
    <scope>NUCLEOTIDE SEQUENCE [LARGE SCALE GENOMIC DNA]</scope>
    <source>
        <strain evidence="12">JCM 9377</strain>
    </source>
</reference>
<evidence type="ECO:0000256" key="8">
    <source>
        <dbReference type="SAM" id="Phobius"/>
    </source>
</evidence>
<dbReference type="PROSITE" id="PS00211">
    <property type="entry name" value="ABC_TRANSPORTER_1"/>
    <property type="match status" value="1"/>
</dbReference>
<evidence type="ECO:0000256" key="5">
    <source>
        <dbReference type="ARBA" id="ARBA00022989"/>
    </source>
</evidence>
<keyword evidence="12" id="KW-1185">Reference proteome</keyword>
<dbReference type="RefSeq" id="WP_344822317.1">
    <property type="nucleotide sequence ID" value="NZ_BAAAUV010000002.1"/>
</dbReference>
<dbReference type="CDD" id="cd18547">
    <property type="entry name" value="ABC_6TM_Tm288_like"/>
    <property type="match status" value="1"/>
</dbReference>
<dbReference type="InterPro" id="IPR011527">
    <property type="entry name" value="ABC1_TM_dom"/>
</dbReference>
<dbReference type="Gene3D" id="3.40.50.300">
    <property type="entry name" value="P-loop containing nucleotide triphosphate hydrolases"/>
    <property type="match status" value="1"/>
</dbReference>
<dbReference type="InterPro" id="IPR003593">
    <property type="entry name" value="AAA+_ATPase"/>
</dbReference>
<evidence type="ECO:0000256" key="1">
    <source>
        <dbReference type="ARBA" id="ARBA00004651"/>
    </source>
</evidence>
<dbReference type="SMART" id="SM00382">
    <property type="entry name" value="AAA"/>
    <property type="match status" value="1"/>
</dbReference>
<evidence type="ECO:0000256" key="3">
    <source>
        <dbReference type="ARBA" id="ARBA00022741"/>
    </source>
</evidence>
<dbReference type="GO" id="GO:0005524">
    <property type="term" value="F:ATP binding"/>
    <property type="evidence" value="ECO:0007669"/>
    <property type="project" value="UniProtKB-KW"/>
</dbReference>
<dbReference type="PROSITE" id="PS50893">
    <property type="entry name" value="ABC_TRANSPORTER_2"/>
    <property type="match status" value="1"/>
</dbReference>
<gene>
    <name evidence="11" type="ORF">GCM10010468_08420</name>
</gene>
<evidence type="ECO:0000256" key="4">
    <source>
        <dbReference type="ARBA" id="ARBA00022840"/>
    </source>
</evidence>
<dbReference type="InterPro" id="IPR017871">
    <property type="entry name" value="ABC_transporter-like_CS"/>
</dbReference>
<feature type="region of interest" description="Disordered" evidence="7">
    <location>
        <begin position="1"/>
        <end position="35"/>
    </location>
</feature>
<evidence type="ECO:0000256" key="2">
    <source>
        <dbReference type="ARBA" id="ARBA00022692"/>
    </source>
</evidence>
<evidence type="ECO:0000313" key="11">
    <source>
        <dbReference type="EMBL" id="GAA3197323.1"/>
    </source>
</evidence>
<organism evidence="11 12">
    <name type="scientific">Actinocorallia longicatena</name>
    <dbReference type="NCBI Taxonomy" id="111803"/>
    <lineage>
        <taxon>Bacteria</taxon>
        <taxon>Bacillati</taxon>
        <taxon>Actinomycetota</taxon>
        <taxon>Actinomycetes</taxon>
        <taxon>Streptosporangiales</taxon>
        <taxon>Thermomonosporaceae</taxon>
        <taxon>Actinocorallia</taxon>
    </lineage>
</organism>